<accession>A0A0R3WYG8</accession>
<evidence type="ECO:0000313" key="1">
    <source>
        <dbReference type="EMBL" id="VDM27676.1"/>
    </source>
</evidence>
<protein>
    <submittedName>
        <fullName evidence="3">Gelsolin-like domain-containing protein</fullName>
    </submittedName>
</protein>
<dbReference type="AlphaFoldDB" id="A0A0R3WYG8"/>
<evidence type="ECO:0000313" key="2">
    <source>
        <dbReference type="Proteomes" id="UP000274429"/>
    </source>
</evidence>
<dbReference type="InterPro" id="IPR029006">
    <property type="entry name" value="ADF-H/Gelsolin-like_dom_sf"/>
</dbReference>
<dbReference type="WBParaSite" id="TTAC_0000580801-mRNA-1">
    <property type="protein sequence ID" value="TTAC_0000580801-mRNA-1"/>
    <property type="gene ID" value="TTAC_0000580801"/>
</dbReference>
<dbReference type="SUPFAM" id="SSF55753">
    <property type="entry name" value="Actin depolymerizing proteins"/>
    <property type="match status" value="1"/>
</dbReference>
<dbReference type="EMBL" id="UYWX01009084">
    <property type="protein sequence ID" value="VDM27676.1"/>
    <property type="molecule type" value="Genomic_DNA"/>
</dbReference>
<name>A0A0R3WYG8_HYDTA</name>
<dbReference type="STRING" id="6205.A0A0R3WYG8"/>
<dbReference type="Gene3D" id="3.40.20.10">
    <property type="entry name" value="Severin"/>
    <property type="match status" value="1"/>
</dbReference>
<sequence>MFLIRGERGAEAHLWQVPADLTSLRAQGVFLIVSNANTYDTEDRCWLWIGSTASSMNITAARHLIEQFQRCLPSELGVQMMVVEEVSEANSNTSQMQKCLCALNGGTLVHTPSSAIQHGE</sequence>
<evidence type="ECO:0000313" key="3">
    <source>
        <dbReference type="WBParaSite" id="TTAC_0000580801-mRNA-1"/>
    </source>
</evidence>
<reference evidence="1 2" key="2">
    <citation type="submission" date="2018-11" db="EMBL/GenBank/DDBJ databases">
        <authorList>
            <consortium name="Pathogen Informatics"/>
        </authorList>
    </citation>
    <scope>NUCLEOTIDE SEQUENCE [LARGE SCALE GENOMIC DNA]</scope>
</reference>
<gene>
    <name evidence="1" type="ORF">TTAC_LOCUS5792</name>
</gene>
<organism evidence="3">
    <name type="scientific">Hydatigena taeniaeformis</name>
    <name type="common">Feline tapeworm</name>
    <name type="synonym">Taenia taeniaeformis</name>
    <dbReference type="NCBI Taxonomy" id="6205"/>
    <lineage>
        <taxon>Eukaryota</taxon>
        <taxon>Metazoa</taxon>
        <taxon>Spiralia</taxon>
        <taxon>Lophotrochozoa</taxon>
        <taxon>Platyhelminthes</taxon>
        <taxon>Cestoda</taxon>
        <taxon>Eucestoda</taxon>
        <taxon>Cyclophyllidea</taxon>
        <taxon>Taeniidae</taxon>
        <taxon>Hydatigera</taxon>
    </lineage>
</organism>
<reference evidence="3" key="1">
    <citation type="submission" date="2017-02" db="UniProtKB">
        <authorList>
            <consortium name="WormBaseParasite"/>
        </authorList>
    </citation>
    <scope>IDENTIFICATION</scope>
</reference>
<keyword evidence="2" id="KW-1185">Reference proteome</keyword>
<proteinExistence type="predicted"/>
<dbReference type="Proteomes" id="UP000274429">
    <property type="component" value="Unassembled WGS sequence"/>
</dbReference>